<reference evidence="1 2" key="1">
    <citation type="submission" date="2017-02" db="EMBL/GenBank/DDBJ databases">
        <authorList>
            <person name="Peterson S.W."/>
        </authorList>
    </citation>
    <scope>NUCLEOTIDE SEQUENCE [LARGE SCALE GENOMIC DNA]</scope>
    <source>
        <strain evidence="1 2">S285</strain>
    </source>
</reference>
<dbReference type="EMBL" id="CP019948">
    <property type="protein sequence ID" value="ARN79741.1"/>
    <property type="molecule type" value="Genomic_DNA"/>
</dbReference>
<dbReference type="KEGG" id="mbry:B1812_00180"/>
<dbReference type="AlphaFoldDB" id="A0A1W6MQ54"/>
<accession>A0A1W6MQ54</accession>
<proteinExistence type="predicted"/>
<keyword evidence="2" id="KW-1185">Reference proteome</keyword>
<protein>
    <submittedName>
        <fullName evidence="1">Uncharacterized protein</fullName>
    </submittedName>
</protein>
<gene>
    <name evidence="1" type="ORF">B1812_00180</name>
</gene>
<name>A0A1W6MQ54_9HYPH</name>
<evidence type="ECO:0000313" key="1">
    <source>
        <dbReference type="EMBL" id="ARN79741.1"/>
    </source>
</evidence>
<evidence type="ECO:0000313" key="2">
    <source>
        <dbReference type="Proteomes" id="UP000193978"/>
    </source>
</evidence>
<dbReference type="Proteomes" id="UP000193978">
    <property type="component" value="Chromosome"/>
</dbReference>
<organism evidence="1 2">
    <name type="scientific">Methylocystis bryophila</name>
    <dbReference type="NCBI Taxonomy" id="655015"/>
    <lineage>
        <taxon>Bacteria</taxon>
        <taxon>Pseudomonadati</taxon>
        <taxon>Pseudomonadota</taxon>
        <taxon>Alphaproteobacteria</taxon>
        <taxon>Hyphomicrobiales</taxon>
        <taxon>Methylocystaceae</taxon>
        <taxon>Methylocystis</taxon>
    </lineage>
</organism>
<sequence>MDLHWFTQRIGAAGISSEEWNHAGYGSNVVNLLEQDHRGLSGLATEINKPEWLSVFGGVFEELSWFFAASEGIRT</sequence>